<evidence type="ECO:0000259" key="4">
    <source>
        <dbReference type="SMART" id="SM00849"/>
    </source>
</evidence>
<dbReference type="PANTHER" id="PTHR42951">
    <property type="entry name" value="METALLO-BETA-LACTAMASE DOMAIN-CONTAINING"/>
    <property type="match status" value="1"/>
</dbReference>
<comment type="catalytic activity">
    <reaction evidence="1">
        <text>3',5'-cyclic CMP + H2O = CMP + H(+)</text>
        <dbReference type="Rhea" id="RHEA:72675"/>
        <dbReference type="ChEBI" id="CHEBI:15377"/>
        <dbReference type="ChEBI" id="CHEBI:15378"/>
        <dbReference type="ChEBI" id="CHEBI:58003"/>
        <dbReference type="ChEBI" id="CHEBI:60377"/>
    </reaction>
    <physiologicalReaction direction="left-to-right" evidence="1">
        <dbReference type="Rhea" id="RHEA:72676"/>
    </physiologicalReaction>
</comment>
<accession>A0ABU3HDQ8</accession>
<evidence type="ECO:0000313" key="5">
    <source>
        <dbReference type="EMBL" id="MDT3428951.1"/>
    </source>
</evidence>
<proteinExistence type="predicted"/>
<comment type="caution">
    <text evidence="5">The sequence shown here is derived from an EMBL/GenBank/DDBJ whole genome shotgun (WGS) entry which is preliminary data.</text>
</comment>
<keyword evidence="6" id="KW-1185">Reference proteome</keyword>
<evidence type="ECO:0000313" key="6">
    <source>
        <dbReference type="Proteomes" id="UP001248709"/>
    </source>
</evidence>
<evidence type="ECO:0000256" key="1">
    <source>
        <dbReference type="ARBA" id="ARBA00034221"/>
    </source>
</evidence>
<dbReference type="InterPro" id="IPR050855">
    <property type="entry name" value="NDM-1-like"/>
</dbReference>
<dbReference type="PANTHER" id="PTHR42951:SF4">
    <property type="entry name" value="ACYL-COENZYME A THIOESTERASE MBLAC2"/>
    <property type="match status" value="1"/>
</dbReference>
<dbReference type="SMART" id="SM00849">
    <property type="entry name" value="Lactamase_B"/>
    <property type="match status" value="1"/>
</dbReference>
<dbReference type="RefSeq" id="WP_232238861.1">
    <property type="nucleotide sequence ID" value="NZ_JAUSUY010000030.1"/>
</dbReference>
<evidence type="ECO:0000256" key="3">
    <source>
        <dbReference type="ARBA" id="ARBA00048505"/>
    </source>
</evidence>
<protein>
    <submittedName>
        <fullName evidence="5">Glyoxylase-like metal-dependent hydrolase (Beta-lactamase superfamily II)</fullName>
    </submittedName>
</protein>
<gene>
    <name evidence="5" type="ORF">J2Z22_004547</name>
</gene>
<feature type="domain" description="Metallo-beta-lactamase" evidence="4">
    <location>
        <begin position="22"/>
        <end position="210"/>
    </location>
</feature>
<dbReference type="EMBL" id="JAUSUY010000030">
    <property type="protein sequence ID" value="MDT3428951.1"/>
    <property type="molecule type" value="Genomic_DNA"/>
</dbReference>
<comment type="function">
    <text evidence="2">Counteracts the endogenous Pycsar antiviral defense system. Phosphodiesterase that enables metal-dependent hydrolysis of host cyclic nucleotide Pycsar defense signals such as cCMP and cUMP.</text>
</comment>
<reference evidence="5 6" key="1">
    <citation type="submission" date="2023-07" db="EMBL/GenBank/DDBJ databases">
        <title>Genomic Encyclopedia of Type Strains, Phase IV (KMG-IV): sequencing the most valuable type-strain genomes for metagenomic binning, comparative biology and taxonomic classification.</title>
        <authorList>
            <person name="Goeker M."/>
        </authorList>
    </citation>
    <scope>NUCLEOTIDE SEQUENCE [LARGE SCALE GENOMIC DNA]</scope>
    <source>
        <strain evidence="5 6">T98</strain>
    </source>
</reference>
<organism evidence="5 6">
    <name type="scientific">Paenibacillus forsythiae</name>
    <dbReference type="NCBI Taxonomy" id="365616"/>
    <lineage>
        <taxon>Bacteria</taxon>
        <taxon>Bacillati</taxon>
        <taxon>Bacillota</taxon>
        <taxon>Bacilli</taxon>
        <taxon>Bacillales</taxon>
        <taxon>Paenibacillaceae</taxon>
        <taxon>Paenibacillus</taxon>
    </lineage>
</organism>
<name>A0ABU3HDQ8_9BACL</name>
<evidence type="ECO:0000256" key="2">
    <source>
        <dbReference type="ARBA" id="ARBA00034301"/>
    </source>
</evidence>
<dbReference type="SUPFAM" id="SSF56281">
    <property type="entry name" value="Metallo-hydrolase/oxidoreductase"/>
    <property type="match status" value="1"/>
</dbReference>
<comment type="catalytic activity">
    <reaction evidence="3">
        <text>3',5'-cyclic UMP + H2O = UMP + H(+)</text>
        <dbReference type="Rhea" id="RHEA:70575"/>
        <dbReference type="ChEBI" id="CHEBI:15377"/>
        <dbReference type="ChEBI" id="CHEBI:15378"/>
        <dbReference type="ChEBI" id="CHEBI:57865"/>
        <dbReference type="ChEBI" id="CHEBI:184387"/>
    </reaction>
    <physiologicalReaction direction="left-to-right" evidence="3">
        <dbReference type="Rhea" id="RHEA:70576"/>
    </physiologicalReaction>
</comment>
<sequence length="225" mass="25178">MTHRYQQLSPHVIIMHAERETDRPILAAITGERRTLLMDAGNSPAHAELFRRELERRGVRPPELLALTHWHWDHSFGMQAWSLPAVAHVETGRALASLSGLDWSDDCLLDLIRQGIINEDSAADIRKEFGENRDIEIVQPDILFQDRIALDLGGVICEMVHIGGDHSGDSCIVHVRKDRVLFLGDALGPSVYGGPRKYTSAAFLRLLPPHTGITRGGMWNRTASR</sequence>
<dbReference type="Pfam" id="PF00753">
    <property type="entry name" value="Lactamase_B"/>
    <property type="match status" value="1"/>
</dbReference>
<dbReference type="InterPro" id="IPR036866">
    <property type="entry name" value="RibonucZ/Hydroxyglut_hydro"/>
</dbReference>
<dbReference type="Proteomes" id="UP001248709">
    <property type="component" value="Unassembled WGS sequence"/>
</dbReference>
<dbReference type="Gene3D" id="3.60.15.10">
    <property type="entry name" value="Ribonuclease Z/Hydroxyacylglutathione hydrolase-like"/>
    <property type="match status" value="1"/>
</dbReference>
<dbReference type="InterPro" id="IPR001279">
    <property type="entry name" value="Metallo-B-lactamas"/>
</dbReference>